<organism evidence="1">
    <name type="scientific">hydrocarbon metagenome</name>
    <dbReference type="NCBI Taxonomy" id="938273"/>
    <lineage>
        <taxon>unclassified sequences</taxon>
        <taxon>metagenomes</taxon>
        <taxon>ecological metagenomes</taxon>
    </lineage>
</organism>
<sequence>MSFRNEARNLDIDKDRRYLPLVDMTKYELDKKWQIYFYK</sequence>
<dbReference type="AlphaFoldDB" id="A0A0W8FUI8"/>
<gene>
    <name evidence="1" type="ORF">ASZ90_005694</name>
</gene>
<dbReference type="EMBL" id="LNQE01000845">
    <property type="protein sequence ID" value="KUG24481.1"/>
    <property type="molecule type" value="Genomic_DNA"/>
</dbReference>
<protein>
    <submittedName>
        <fullName evidence="1">Uncharacterized protein</fullName>
    </submittedName>
</protein>
<comment type="caution">
    <text evidence="1">The sequence shown here is derived from an EMBL/GenBank/DDBJ whole genome shotgun (WGS) entry which is preliminary data.</text>
</comment>
<accession>A0A0W8FUI8</accession>
<evidence type="ECO:0000313" key="1">
    <source>
        <dbReference type="EMBL" id="KUG24481.1"/>
    </source>
</evidence>
<name>A0A0W8FUI8_9ZZZZ</name>
<reference evidence="1" key="1">
    <citation type="journal article" date="2015" name="Proc. Natl. Acad. Sci. U.S.A.">
        <title>Networks of energetic and metabolic interactions define dynamics in microbial communities.</title>
        <authorList>
            <person name="Embree M."/>
            <person name="Liu J.K."/>
            <person name="Al-Bassam M.M."/>
            <person name="Zengler K."/>
        </authorList>
    </citation>
    <scope>NUCLEOTIDE SEQUENCE</scope>
</reference>
<proteinExistence type="predicted"/>